<dbReference type="AlphaFoldDB" id="A0A3G8GZX7"/>
<dbReference type="KEGG" id="cpau:EHF44_10265"/>
<dbReference type="EMBL" id="CP033969">
    <property type="protein sequence ID" value="AZG13801.1"/>
    <property type="molecule type" value="Genomic_DNA"/>
</dbReference>
<sequence length="212" mass="24018">MLVAVKIIAQSALRGNIDGPGELQATRQRMNEMSIEDSSVAADPPGAPLHVLYVDYDGVLHPDSVYRTRNGIELLHRPGHTLFENVPLMEAALEPYPNVSIVLSTSWLLIKGNYEHAKSRLSGCLQKRCIGGTFHRREMRKTWFESIPRPDQVIRDVQRRQPARWVAVDDCPEEWPTWVRDKVVRADPERGIAASEMLEDLEAKLLREFGGL</sequence>
<dbReference type="Proteomes" id="UP000270411">
    <property type="component" value="Chromosome 1"/>
</dbReference>
<accession>A0A3G8GZX7</accession>
<protein>
    <recommendedName>
        <fullName evidence="3">FCP1 homology domain-containing protein</fullName>
    </recommendedName>
</protein>
<dbReference type="RefSeq" id="WP_124683652.1">
    <property type="nucleotide sequence ID" value="NZ_CP033969.1"/>
</dbReference>
<gene>
    <name evidence="1" type="ORF">EHF44_10265</name>
</gene>
<evidence type="ECO:0008006" key="3">
    <source>
        <dbReference type="Google" id="ProtNLM"/>
    </source>
</evidence>
<evidence type="ECO:0000313" key="2">
    <source>
        <dbReference type="Proteomes" id="UP000270411"/>
    </source>
</evidence>
<proteinExistence type="predicted"/>
<dbReference type="Pfam" id="PF18143">
    <property type="entry name" value="HAD_SAK_2"/>
    <property type="match status" value="1"/>
</dbReference>
<dbReference type="OrthoDB" id="8773450at2"/>
<name>A0A3G8GZX7_9BURK</name>
<organism evidence="1 2">
    <name type="scientific">Cupriavidus pauculus</name>
    <dbReference type="NCBI Taxonomy" id="82633"/>
    <lineage>
        <taxon>Bacteria</taxon>
        <taxon>Pseudomonadati</taxon>
        <taxon>Pseudomonadota</taxon>
        <taxon>Betaproteobacteria</taxon>
        <taxon>Burkholderiales</taxon>
        <taxon>Burkholderiaceae</taxon>
        <taxon>Cupriavidus</taxon>
    </lineage>
</organism>
<reference evidence="2" key="1">
    <citation type="submission" date="2018-11" db="EMBL/GenBank/DDBJ databases">
        <title>FDA dAtabase for Regulatory Grade micrObial Sequences (FDA-ARGOS): Supporting development and validation of Infectious Disease Dx tests.</title>
        <authorList>
            <person name="Goldberg B."/>
            <person name="Campos J."/>
            <person name="Tallon L."/>
            <person name="Sadzewicz L."/>
            <person name="Zhao X."/>
            <person name="Vavikolanu K."/>
            <person name="Mehta A."/>
            <person name="Aluvathingal J."/>
            <person name="Nadendla S."/>
            <person name="Geyer C."/>
            <person name="Nandy P."/>
            <person name="Yan Y."/>
            <person name="Sichtig H."/>
        </authorList>
    </citation>
    <scope>NUCLEOTIDE SEQUENCE [LARGE SCALE GENOMIC DNA]</scope>
    <source>
        <strain evidence="2">FDAARGOS_614</strain>
    </source>
</reference>
<evidence type="ECO:0000313" key="1">
    <source>
        <dbReference type="EMBL" id="AZG13801.1"/>
    </source>
</evidence>